<evidence type="ECO:0000256" key="3">
    <source>
        <dbReference type="ARBA" id="ARBA00022737"/>
    </source>
</evidence>
<dbReference type="SUPFAM" id="SSF52058">
    <property type="entry name" value="L domain-like"/>
    <property type="match status" value="1"/>
</dbReference>
<dbReference type="PANTHER" id="PTHR24373:SF392">
    <property type="entry name" value="NEPHROCAN"/>
    <property type="match status" value="1"/>
</dbReference>
<dbReference type="SMART" id="SM00369">
    <property type="entry name" value="LRR_TYP"/>
    <property type="match status" value="6"/>
</dbReference>
<dbReference type="InterPro" id="IPR050328">
    <property type="entry name" value="Dev_Immune_Receptor"/>
</dbReference>
<sequence length="347" mass="39521">MSDISKCKYEQSTFNCSGVGLQNIPDEKVLPPGLRILDLSYNNIAAVPFLNFAENVSSSLTQLLLSHNQINIIQNFSFSKLHSLETLDLSFNSLSEMDIDRNTFANISALQELVLDHNPLRIIRRIAFTDFKLPSLRNLSLSHCELIKLENAVIGFKTLNVLNLSWNHLNSTSIQDLPIIVTADFNTLDLSHNEITELDIFNFPSVYGLKNLILDHNPVTRLNLIYVTMYQIQTLSFRDNNIQTLDNTSLNWDLNTLGAIDFKGNPIVCDCKLSWLLMDTKLKSKTVIIVCDTPHVLRGRNLFDLTLMDINCTDHHNHYTNHHDYDQNIFPILIGVVLAGGVLRWWQ</sequence>
<proteinExistence type="predicted"/>
<dbReference type="InterPro" id="IPR000483">
    <property type="entry name" value="Cys-rich_flank_reg_C"/>
</dbReference>
<protein>
    <recommendedName>
        <fullName evidence="4">LRRCT domain-containing protein</fullName>
    </recommendedName>
</protein>
<dbReference type="InterPro" id="IPR003591">
    <property type="entry name" value="Leu-rich_rpt_typical-subtyp"/>
</dbReference>
<name>A0AAE0W0Q5_9BIVA</name>
<accession>A0AAE0W0Q5</accession>
<keyword evidence="3" id="KW-0677">Repeat</keyword>
<dbReference type="Gene3D" id="3.80.10.10">
    <property type="entry name" value="Ribonuclease Inhibitor"/>
    <property type="match status" value="2"/>
</dbReference>
<dbReference type="PRINTS" id="PR00019">
    <property type="entry name" value="LEURICHRPT"/>
</dbReference>
<comment type="caution">
    <text evidence="5">The sequence shown here is derived from an EMBL/GenBank/DDBJ whole genome shotgun (WGS) entry which is preliminary data.</text>
</comment>
<evidence type="ECO:0000256" key="1">
    <source>
        <dbReference type="ARBA" id="ARBA00022614"/>
    </source>
</evidence>
<feature type="domain" description="LRRCT" evidence="4">
    <location>
        <begin position="265"/>
        <end position="313"/>
    </location>
</feature>
<dbReference type="SMART" id="SM00082">
    <property type="entry name" value="LRRCT"/>
    <property type="match status" value="1"/>
</dbReference>
<reference evidence="5" key="1">
    <citation type="journal article" date="2021" name="Genome Biol. Evol.">
        <title>A High-Quality Reference Genome for a Parasitic Bivalve with Doubly Uniparental Inheritance (Bivalvia: Unionida).</title>
        <authorList>
            <person name="Smith C.H."/>
        </authorList>
    </citation>
    <scope>NUCLEOTIDE SEQUENCE</scope>
    <source>
        <strain evidence="5">CHS0354</strain>
    </source>
</reference>
<evidence type="ECO:0000313" key="6">
    <source>
        <dbReference type="Proteomes" id="UP001195483"/>
    </source>
</evidence>
<dbReference type="PROSITE" id="PS51450">
    <property type="entry name" value="LRR"/>
    <property type="match status" value="2"/>
</dbReference>
<dbReference type="InterPro" id="IPR001611">
    <property type="entry name" value="Leu-rich_rpt"/>
</dbReference>
<evidence type="ECO:0000259" key="4">
    <source>
        <dbReference type="SMART" id="SM00082"/>
    </source>
</evidence>
<reference evidence="5" key="2">
    <citation type="journal article" date="2021" name="Genome Biol. Evol.">
        <title>Developing a high-quality reference genome for a parasitic bivalve with doubly uniparental inheritance (Bivalvia: Unionida).</title>
        <authorList>
            <person name="Smith C.H."/>
        </authorList>
    </citation>
    <scope>NUCLEOTIDE SEQUENCE</scope>
    <source>
        <strain evidence="5">CHS0354</strain>
        <tissue evidence="5">Mantle</tissue>
    </source>
</reference>
<dbReference type="InterPro" id="IPR032675">
    <property type="entry name" value="LRR_dom_sf"/>
</dbReference>
<dbReference type="Pfam" id="PF13855">
    <property type="entry name" value="LRR_8"/>
    <property type="match status" value="1"/>
</dbReference>
<reference evidence="5" key="3">
    <citation type="submission" date="2023-05" db="EMBL/GenBank/DDBJ databases">
        <authorList>
            <person name="Smith C.H."/>
        </authorList>
    </citation>
    <scope>NUCLEOTIDE SEQUENCE</scope>
    <source>
        <strain evidence="5">CHS0354</strain>
        <tissue evidence="5">Mantle</tissue>
    </source>
</reference>
<gene>
    <name evidence="5" type="ORF">CHS0354_016150</name>
</gene>
<dbReference type="AlphaFoldDB" id="A0AAE0W0Q5"/>
<evidence type="ECO:0000256" key="2">
    <source>
        <dbReference type="ARBA" id="ARBA00022729"/>
    </source>
</evidence>
<keyword evidence="2" id="KW-0732">Signal</keyword>
<keyword evidence="6" id="KW-1185">Reference proteome</keyword>
<organism evidence="5 6">
    <name type="scientific">Potamilus streckersoni</name>
    <dbReference type="NCBI Taxonomy" id="2493646"/>
    <lineage>
        <taxon>Eukaryota</taxon>
        <taxon>Metazoa</taxon>
        <taxon>Spiralia</taxon>
        <taxon>Lophotrochozoa</taxon>
        <taxon>Mollusca</taxon>
        <taxon>Bivalvia</taxon>
        <taxon>Autobranchia</taxon>
        <taxon>Heteroconchia</taxon>
        <taxon>Palaeoheterodonta</taxon>
        <taxon>Unionida</taxon>
        <taxon>Unionoidea</taxon>
        <taxon>Unionidae</taxon>
        <taxon>Ambleminae</taxon>
        <taxon>Lampsilini</taxon>
        <taxon>Potamilus</taxon>
    </lineage>
</organism>
<dbReference type="EMBL" id="JAEAOA010001005">
    <property type="protein sequence ID" value="KAK3596207.1"/>
    <property type="molecule type" value="Genomic_DNA"/>
</dbReference>
<dbReference type="PANTHER" id="PTHR24373">
    <property type="entry name" value="SLIT RELATED LEUCINE-RICH REPEAT NEURONAL PROTEIN"/>
    <property type="match status" value="1"/>
</dbReference>
<dbReference type="Pfam" id="PF13516">
    <property type="entry name" value="LRR_6"/>
    <property type="match status" value="2"/>
</dbReference>
<keyword evidence="1" id="KW-0433">Leucine-rich repeat</keyword>
<dbReference type="Proteomes" id="UP001195483">
    <property type="component" value="Unassembled WGS sequence"/>
</dbReference>
<evidence type="ECO:0000313" key="5">
    <source>
        <dbReference type="EMBL" id="KAK3596207.1"/>
    </source>
</evidence>